<proteinExistence type="predicted"/>
<evidence type="ECO:0000256" key="1">
    <source>
        <dbReference type="SAM" id="MobiDB-lite"/>
    </source>
</evidence>
<evidence type="ECO:0000313" key="2">
    <source>
        <dbReference type="Proteomes" id="UP000887565"/>
    </source>
</evidence>
<keyword evidence="2" id="KW-1185">Reference proteome</keyword>
<protein>
    <submittedName>
        <fullName evidence="3">Uncharacterized protein</fullName>
    </submittedName>
</protein>
<dbReference type="AlphaFoldDB" id="A0A915IVX3"/>
<feature type="region of interest" description="Disordered" evidence="1">
    <location>
        <begin position="1"/>
        <end position="24"/>
    </location>
</feature>
<reference evidence="3" key="1">
    <citation type="submission" date="2022-11" db="UniProtKB">
        <authorList>
            <consortium name="WormBaseParasite"/>
        </authorList>
    </citation>
    <scope>IDENTIFICATION</scope>
</reference>
<accession>A0A915IVX3</accession>
<sequence>MSLLSDDTGSSPRKLMTKPPHRWTSQRTPVFGDRGMVAVGNGDPSVTLTALLTVRNSSPRALATGCCCAIVASVWAPIVVVVGGGPWAITRAGGALVPSIGRYEAITLTLPVVFRVIDWFTLTGITYFDGGSSKVDKGVGAKTKSVR</sequence>
<feature type="compositionally biased region" description="Polar residues" evidence="1">
    <location>
        <begin position="1"/>
        <end position="11"/>
    </location>
</feature>
<organism evidence="2 3">
    <name type="scientific">Romanomermis culicivorax</name>
    <name type="common">Nematode worm</name>
    <dbReference type="NCBI Taxonomy" id="13658"/>
    <lineage>
        <taxon>Eukaryota</taxon>
        <taxon>Metazoa</taxon>
        <taxon>Ecdysozoa</taxon>
        <taxon>Nematoda</taxon>
        <taxon>Enoplea</taxon>
        <taxon>Dorylaimia</taxon>
        <taxon>Mermithida</taxon>
        <taxon>Mermithoidea</taxon>
        <taxon>Mermithidae</taxon>
        <taxon>Romanomermis</taxon>
    </lineage>
</organism>
<dbReference type="Proteomes" id="UP000887565">
    <property type="component" value="Unplaced"/>
</dbReference>
<dbReference type="WBParaSite" id="nRc.2.0.1.t17550-RA">
    <property type="protein sequence ID" value="nRc.2.0.1.t17550-RA"/>
    <property type="gene ID" value="nRc.2.0.1.g17550"/>
</dbReference>
<name>A0A915IVX3_ROMCU</name>
<evidence type="ECO:0000313" key="3">
    <source>
        <dbReference type="WBParaSite" id="nRc.2.0.1.t17550-RA"/>
    </source>
</evidence>